<dbReference type="Gene3D" id="3.40.630.30">
    <property type="match status" value="1"/>
</dbReference>
<dbReference type="SUPFAM" id="SSF55729">
    <property type="entry name" value="Acyl-CoA N-acyltransferases (Nat)"/>
    <property type="match status" value="1"/>
</dbReference>
<sequence>MTTVKTTDKTGAETTVTSEADRFVIAVDGENVGLADFFDRDGRRTFPHTEVNPNFQGRGLATILVAEALKATREAGLRVVPECSMVADYIEKHPEFADITDKA</sequence>
<feature type="domain" description="N-acetyltransferase" evidence="1">
    <location>
        <begin position="15"/>
        <end position="101"/>
    </location>
</feature>
<organism evidence="2 3">
    <name type="scientific">Mycolicibacterium hodleri</name>
    <dbReference type="NCBI Taxonomy" id="49897"/>
    <lineage>
        <taxon>Bacteria</taxon>
        <taxon>Bacillati</taxon>
        <taxon>Actinomycetota</taxon>
        <taxon>Actinomycetes</taxon>
        <taxon>Mycobacteriales</taxon>
        <taxon>Mycobacteriaceae</taxon>
        <taxon>Mycolicibacterium</taxon>
    </lineage>
</organism>
<accession>A0A544VR37</accession>
<evidence type="ECO:0000259" key="1">
    <source>
        <dbReference type="PROSITE" id="PS51729"/>
    </source>
</evidence>
<dbReference type="InterPro" id="IPR016181">
    <property type="entry name" value="Acyl_CoA_acyltransferase"/>
</dbReference>
<comment type="caution">
    <text evidence="2">The sequence shown here is derived from an EMBL/GenBank/DDBJ whole genome shotgun (WGS) entry which is preliminary data.</text>
</comment>
<keyword evidence="3" id="KW-1185">Reference proteome</keyword>
<dbReference type="InterPro" id="IPR031165">
    <property type="entry name" value="GNAT_YJDJ"/>
</dbReference>
<protein>
    <submittedName>
        <fullName evidence="2">N-acetyltransferase</fullName>
    </submittedName>
</protein>
<gene>
    <name evidence="2" type="ORF">D8S82_31985</name>
</gene>
<dbReference type="Pfam" id="PF14542">
    <property type="entry name" value="Acetyltransf_CG"/>
    <property type="match status" value="1"/>
</dbReference>
<reference evidence="2 3" key="1">
    <citation type="submission" date="2018-10" db="EMBL/GenBank/DDBJ databases">
        <title>Draft genome of Mycobacterium hodleri strain B.</title>
        <authorList>
            <person name="Amande T.J."/>
            <person name="Mcgenity T.J."/>
        </authorList>
    </citation>
    <scope>NUCLEOTIDE SEQUENCE [LARGE SCALE GENOMIC DNA]</scope>
    <source>
        <strain evidence="2 3">B</strain>
    </source>
</reference>
<dbReference type="InterPro" id="IPR045057">
    <property type="entry name" value="Gcn5-rel_NAT"/>
</dbReference>
<dbReference type="CDD" id="cd04301">
    <property type="entry name" value="NAT_SF"/>
    <property type="match status" value="1"/>
</dbReference>
<dbReference type="AlphaFoldDB" id="A0A544VR37"/>
<dbReference type="Proteomes" id="UP000315759">
    <property type="component" value="Unassembled WGS sequence"/>
</dbReference>
<dbReference type="GO" id="GO:0016740">
    <property type="term" value="F:transferase activity"/>
    <property type="evidence" value="ECO:0007669"/>
    <property type="project" value="UniProtKB-KW"/>
</dbReference>
<dbReference type="PANTHER" id="PTHR31435:SF10">
    <property type="entry name" value="BSR4717 PROTEIN"/>
    <property type="match status" value="1"/>
</dbReference>
<dbReference type="PANTHER" id="PTHR31435">
    <property type="entry name" value="PROTEIN NATD1"/>
    <property type="match status" value="1"/>
</dbReference>
<evidence type="ECO:0000313" key="3">
    <source>
        <dbReference type="Proteomes" id="UP000315759"/>
    </source>
</evidence>
<dbReference type="RefSeq" id="WP_142555940.1">
    <property type="nucleotide sequence ID" value="NZ_VIFX01000073.1"/>
</dbReference>
<evidence type="ECO:0000313" key="2">
    <source>
        <dbReference type="EMBL" id="TQR82454.1"/>
    </source>
</evidence>
<name>A0A544VR37_9MYCO</name>
<keyword evidence="2" id="KW-0808">Transferase</keyword>
<dbReference type="EMBL" id="VIFX01000073">
    <property type="protein sequence ID" value="TQR82454.1"/>
    <property type="molecule type" value="Genomic_DNA"/>
</dbReference>
<dbReference type="PROSITE" id="PS51729">
    <property type="entry name" value="GNAT_YJDJ"/>
    <property type="match status" value="1"/>
</dbReference>
<proteinExistence type="predicted"/>